<evidence type="ECO:0000256" key="1">
    <source>
        <dbReference type="ARBA" id="ARBA00006270"/>
    </source>
</evidence>
<dbReference type="Pfam" id="PF00071">
    <property type="entry name" value="Ras"/>
    <property type="match status" value="1"/>
</dbReference>
<dbReference type="GO" id="GO:0005525">
    <property type="term" value="F:GTP binding"/>
    <property type="evidence" value="ECO:0007669"/>
    <property type="project" value="InterPro"/>
</dbReference>
<comment type="similarity">
    <text evidence="1">Belongs to the small GTPase superfamily. Rab family.</text>
</comment>
<dbReference type="RefSeq" id="WP_053974992.1">
    <property type="nucleotide sequence ID" value="NZ_FNUE01000002.1"/>
</dbReference>
<dbReference type="PANTHER" id="PTHR47979">
    <property type="entry name" value="DRAB11-RELATED"/>
    <property type="match status" value="1"/>
</dbReference>
<reference evidence="3 5" key="2">
    <citation type="submission" date="2016-10" db="EMBL/GenBank/DDBJ databases">
        <authorList>
            <person name="Varghese N."/>
            <person name="Submissions S."/>
        </authorList>
    </citation>
    <scope>NUCLEOTIDE SEQUENCE [LARGE SCALE GENOMIC DNA]</scope>
    <source>
        <strain evidence="3 5">DSW-5</strain>
    </source>
</reference>
<dbReference type="InterPro" id="IPR050209">
    <property type="entry name" value="Rab_GTPases_membrane_traffic"/>
</dbReference>
<dbReference type="EMBL" id="FNUE01000002">
    <property type="protein sequence ID" value="SEE54710.1"/>
    <property type="molecule type" value="Genomic_DNA"/>
</dbReference>
<dbReference type="InterPro" id="IPR001806">
    <property type="entry name" value="Small_GTPase"/>
</dbReference>
<name>A0A0M9CI60_9FLAO</name>
<sequence length="161" mass="18045">MIAKKVLLVGNFGVGKTSLIRRFVLNEFSEDYISTIGVRVSTKILNVEEEEMKLLIWDVAGTSDDEKIPKAYFLGASAAMYVFDLNREETYINVDAKIQELKDISGLDTILLVGNKKDLLSEERIEEIRATCPLPINAITSAKDNDSVEEAFREIVVQSLK</sequence>
<keyword evidence="5" id="KW-1185">Reference proteome</keyword>
<dbReference type="SMART" id="SM00173">
    <property type="entry name" value="RAS"/>
    <property type="match status" value="1"/>
</dbReference>
<dbReference type="PATRIC" id="fig|1300348.6.peg.2497"/>
<dbReference type="SMART" id="SM00174">
    <property type="entry name" value="RHO"/>
    <property type="match status" value="1"/>
</dbReference>
<evidence type="ECO:0000313" key="5">
    <source>
        <dbReference type="Proteomes" id="UP000183071"/>
    </source>
</evidence>
<dbReference type="InterPro" id="IPR005225">
    <property type="entry name" value="Small_GTP-bd"/>
</dbReference>
<dbReference type="FunFam" id="3.40.50.300:FF:001447">
    <property type="entry name" value="Ras-related protein Rab-1B"/>
    <property type="match status" value="1"/>
</dbReference>
<dbReference type="STRING" id="1300348.I602_2496"/>
<dbReference type="NCBIfam" id="TIGR00231">
    <property type="entry name" value="small_GTP"/>
    <property type="match status" value="1"/>
</dbReference>
<evidence type="ECO:0000313" key="3">
    <source>
        <dbReference type="EMBL" id="SEE54710.1"/>
    </source>
</evidence>
<accession>A0A0M9CI60</accession>
<organism evidence="2 4">
    <name type="scientific">Polaribacter dokdonensis DSW-5</name>
    <dbReference type="NCBI Taxonomy" id="1300348"/>
    <lineage>
        <taxon>Bacteria</taxon>
        <taxon>Pseudomonadati</taxon>
        <taxon>Bacteroidota</taxon>
        <taxon>Flavobacteriia</taxon>
        <taxon>Flavobacteriales</taxon>
        <taxon>Flavobacteriaceae</taxon>
    </lineage>
</organism>
<dbReference type="InterPro" id="IPR027417">
    <property type="entry name" value="P-loop_NTPase"/>
</dbReference>
<dbReference type="AlphaFoldDB" id="A0A0M9CI60"/>
<dbReference type="PROSITE" id="PS51419">
    <property type="entry name" value="RAB"/>
    <property type="match status" value="1"/>
</dbReference>
<evidence type="ECO:0000313" key="2">
    <source>
        <dbReference type="EMBL" id="KOY52936.1"/>
    </source>
</evidence>
<dbReference type="EMBL" id="LGBR01000001">
    <property type="protein sequence ID" value="KOY52936.1"/>
    <property type="molecule type" value="Genomic_DNA"/>
</dbReference>
<dbReference type="GO" id="GO:0003924">
    <property type="term" value="F:GTPase activity"/>
    <property type="evidence" value="ECO:0007669"/>
    <property type="project" value="InterPro"/>
</dbReference>
<dbReference type="Gene3D" id="3.40.50.300">
    <property type="entry name" value="P-loop containing nucleotide triphosphate hydrolases"/>
    <property type="match status" value="1"/>
</dbReference>
<dbReference type="Proteomes" id="UP000183071">
    <property type="component" value="Unassembled WGS sequence"/>
</dbReference>
<dbReference type="SMART" id="SM00175">
    <property type="entry name" value="RAB"/>
    <property type="match status" value="1"/>
</dbReference>
<evidence type="ECO:0000313" key="4">
    <source>
        <dbReference type="Proteomes" id="UP000037716"/>
    </source>
</evidence>
<dbReference type="OrthoDB" id="7957980at2"/>
<protein>
    <submittedName>
        <fullName evidence="2">Ras family protein</fullName>
    </submittedName>
    <submittedName>
        <fullName evidence="3">Small GTP-binding protein domain-containing protein</fullName>
    </submittedName>
</protein>
<gene>
    <name evidence="2" type="ORF">I602_2496</name>
    <name evidence="3" type="ORF">SAMN05444353_2270</name>
</gene>
<reference evidence="2 4" key="1">
    <citation type="submission" date="2015-07" db="EMBL/GenBank/DDBJ databases">
        <title>Genome of Polaribacter dokdonenesis DSW-5, isolated from seawater off Dokdo in Korea.</title>
        <authorList>
            <person name="Yoon K."/>
            <person name="Song J.Y."/>
            <person name="Kim J.F."/>
        </authorList>
    </citation>
    <scope>NUCLEOTIDE SEQUENCE [LARGE SCALE GENOMIC DNA]</scope>
    <source>
        <strain evidence="2 4">DSW-5</strain>
    </source>
</reference>
<dbReference type="Proteomes" id="UP000037716">
    <property type="component" value="Unassembled WGS sequence"/>
</dbReference>
<proteinExistence type="inferred from homology"/>
<dbReference type="PRINTS" id="PR00449">
    <property type="entry name" value="RASTRNSFRMNG"/>
</dbReference>
<dbReference type="CDD" id="cd00154">
    <property type="entry name" value="Rab"/>
    <property type="match status" value="1"/>
</dbReference>
<dbReference type="SUPFAM" id="SSF52540">
    <property type="entry name" value="P-loop containing nucleoside triphosphate hydrolases"/>
    <property type="match status" value="1"/>
</dbReference>
<comment type="caution">
    <text evidence="2">The sequence shown here is derived from an EMBL/GenBank/DDBJ whole genome shotgun (WGS) entry which is preliminary data.</text>
</comment>